<feature type="region of interest" description="Adenylyl removase" evidence="7">
    <location>
        <begin position="1"/>
        <end position="471"/>
    </location>
</feature>
<dbReference type="Pfam" id="PF08335">
    <property type="entry name" value="GlnD_UR_UTase"/>
    <property type="match status" value="2"/>
</dbReference>
<keyword evidence="4 7" id="KW-0067">ATP-binding</keyword>
<comment type="cofactor">
    <cofactor evidence="7">
        <name>Mg(2+)</name>
        <dbReference type="ChEBI" id="CHEBI:18420"/>
    </cofactor>
</comment>
<evidence type="ECO:0000256" key="4">
    <source>
        <dbReference type="ARBA" id="ARBA00022840"/>
    </source>
</evidence>
<evidence type="ECO:0000256" key="2">
    <source>
        <dbReference type="ARBA" id="ARBA00022695"/>
    </source>
</evidence>
<evidence type="ECO:0000256" key="3">
    <source>
        <dbReference type="ARBA" id="ARBA00022741"/>
    </source>
</evidence>
<dbReference type="EC" id="2.7.7.42" evidence="7"/>
<dbReference type="Gene3D" id="3.30.460.10">
    <property type="entry name" value="Beta Polymerase, domain 2"/>
    <property type="match status" value="2"/>
</dbReference>
<keyword evidence="2 7" id="KW-0548">Nucleotidyltransferase</keyword>
<dbReference type="NCBIfam" id="NF008292">
    <property type="entry name" value="PRK11072.1"/>
    <property type="match status" value="1"/>
</dbReference>
<dbReference type="Proteomes" id="UP001595711">
    <property type="component" value="Unassembled WGS sequence"/>
</dbReference>
<comment type="catalytic activity">
    <reaction evidence="7">
        <text>[glutamine synthetase]-O(4)-(5'-adenylyl)-L-tyrosine + phosphate = [glutamine synthetase]-L-tyrosine + ADP</text>
        <dbReference type="Rhea" id="RHEA:43716"/>
        <dbReference type="Rhea" id="RHEA-COMP:10660"/>
        <dbReference type="Rhea" id="RHEA-COMP:10661"/>
        <dbReference type="ChEBI" id="CHEBI:43474"/>
        <dbReference type="ChEBI" id="CHEBI:46858"/>
        <dbReference type="ChEBI" id="CHEBI:83624"/>
        <dbReference type="ChEBI" id="CHEBI:456216"/>
        <dbReference type="EC" id="2.7.7.89"/>
    </reaction>
</comment>
<dbReference type="PANTHER" id="PTHR30621">
    <property type="entry name" value="GLUTAMINE SYNTHETASE ADENYLYLTRANSFERASE"/>
    <property type="match status" value="1"/>
</dbReference>
<dbReference type="SUPFAM" id="SSF81593">
    <property type="entry name" value="Nucleotidyltransferase substrate binding subunit/domain"/>
    <property type="match status" value="2"/>
</dbReference>
<dbReference type="HAMAP" id="MF_00802">
    <property type="entry name" value="GlnE"/>
    <property type="match status" value="1"/>
</dbReference>
<accession>A0ABV7VJT9</accession>
<dbReference type="Gene3D" id="1.20.120.330">
    <property type="entry name" value="Nucleotidyltransferases domain 2"/>
    <property type="match status" value="2"/>
</dbReference>
<dbReference type="Pfam" id="PF03710">
    <property type="entry name" value="GlnE"/>
    <property type="match status" value="2"/>
</dbReference>
<reference evidence="11" key="1">
    <citation type="journal article" date="2019" name="Int. J. Syst. Evol. Microbiol.">
        <title>The Global Catalogue of Microorganisms (GCM) 10K type strain sequencing project: providing services to taxonomists for standard genome sequencing and annotation.</title>
        <authorList>
            <consortium name="The Broad Institute Genomics Platform"/>
            <consortium name="The Broad Institute Genome Sequencing Center for Infectious Disease"/>
            <person name="Wu L."/>
            <person name="Ma J."/>
        </authorList>
    </citation>
    <scope>NUCLEOTIDE SEQUENCE [LARGE SCALE GENOMIC DNA]</scope>
    <source>
        <strain evidence="11">KCTC 42182</strain>
    </source>
</reference>
<feature type="region of interest" description="Adenylyl transferase" evidence="7">
    <location>
        <begin position="475"/>
        <end position="1012"/>
    </location>
</feature>
<keyword evidence="1 7" id="KW-0808">Transferase</keyword>
<keyword evidence="3 7" id="KW-0547">Nucleotide-binding</keyword>
<evidence type="ECO:0000256" key="5">
    <source>
        <dbReference type="ARBA" id="ARBA00022842"/>
    </source>
</evidence>
<keyword evidence="5 7" id="KW-0460">Magnesium</keyword>
<keyword evidence="6 7" id="KW-0511">Multifunctional enzyme</keyword>
<feature type="domain" description="Glutamate-ammonia ligase adenylyltransferase repeated" evidence="8">
    <location>
        <begin position="580"/>
        <end position="824"/>
    </location>
</feature>
<comment type="caution">
    <text evidence="10">The sequence shown here is derived from an EMBL/GenBank/DDBJ whole genome shotgun (WGS) entry which is preliminary data.</text>
</comment>
<evidence type="ECO:0000256" key="7">
    <source>
        <dbReference type="HAMAP-Rule" id="MF_00802"/>
    </source>
</evidence>
<evidence type="ECO:0000259" key="9">
    <source>
        <dbReference type="Pfam" id="PF08335"/>
    </source>
</evidence>
<keyword evidence="11" id="KW-1185">Reference proteome</keyword>
<comment type="function">
    <text evidence="7">Involved in the regulation of glutamine synthetase GlnA, a key enzyme in the process to assimilate ammonia. When cellular nitrogen levels are high, the C-terminal adenylyl transferase (AT) inactivates GlnA by covalent transfer of an adenylyl group from ATP to specific tyrosine residue of GlnA, thus reducing its activity. Conversely, when nitrogen levels are low, the N-terminal adenylyl removase (AR) activates GlnA by removing the adenylyl group by phosphorolysis, increasing its activity. The regulatory region of GlnE binds the signal transduction protein PII (GlnB) which indicates the nitrogen status of the cell.</text>
</comment>
<protein>
    <recommendedName>
        <fullName evidence="7">Bifunctional glutamine synthetase adenylyltransferase/adenylyl-removing enzyme</fullName>
    </recommendedName>
    <alternativeName>
        <fullName evidence="7">ATP:glutamine synthetase adenylyltransferase</fullName>
    </alternativeName>
    <alternativeName>
        <fullName evidence="7">ATase</fullName>
    </alternativeName>
    <domain>
        <recommendedName>
            <fullName evidence="7">Glutamine synthetase adenylyl-L-tyrosine phosphorylase</fullName>
            <ecNumber evidence="7">2.7.7.89</ecNumber>
        </recommendedName>
        <alternativeName>
            <fullName evidence="7">Adenylyl removase</fullName>
            <shortName evidence="7">AR</shortName>
            <shortName evidence="7">AT-N</shortName>
        </alternativeName>
    </domain>
    <domain>
        <recommendedName>
            <fullName evidence="7">Glutamine synthetase adenylyl transferase</fullName>
            <ecNumber evidence="7">2.7.7.42</ecNumber>
        </recommendedName>
        <alternativeName>
            <fullName evidence="7">Adenylyl transferase</fullName>
            <shortName evidence="7">AT</shortName>
            <shortName evidence="7">AT-C</shortName>
        </alternativeName>
    </domain>
</protein>
<dbReference type="InterPro" id="IPR023057">
    <property type="entry name" value="GlnE"/>
</dbReference>
<evidence type="ECO:0000259" key="8">
    <source>
        <dbReference type="Pfam" id="PF03710"/>
    </source>
</evidence>
<evidence type="ECO:0000256" key="1">
    <source>
        <dbReference type="ARBA" id="ARBA00022679"/>
    </source>
</evidence>
<comment type="catalytic activity">
    <reaction evidence="7">
        <text>[glutamine synthetase]-L-tyrosine + ATP = [glutamine synthetase]-O(4)-(5'-adenylyl)-L-tyrosine + diphosphate</text>
        <dbReference type="Rhea" id="RHEA:18589"/>
        <dbReference type="Rhea" id="RHEA-COMP:10660"/>
        <dbReference type="Rhea" id="RHEA-COMP:10661"/>
        <dbReference type="ChEBI" id="CHEBI:30616"/>
        <dbReference type="ChEBI" id="CHEBI:33019"/>
        <dbReference type="ChEBI" id="CHEBI:46858"/>
        <dbReference type="ChEBI" id="CHEBI:83624"/>
        <dbReference type="EC" id="2.7.7.42"/>
    </reaction>
</comment>
<dbReference type="EMBL" id="JBHRYJ010000005">
    <property type="protein sequence ID" value="MFC3677679.1"/>
    <property type="molecule type" value="Genomic_DNA"/>
</dbReference>
<dbReference type="SUPFAM" id="SSF81301">
    <property type="entry name" value="Nucleotidyltransferase"/>
    <property type="match status" value="2"/>
</dbReference>
<dbReference type="RefSeq" id="WP_379729256.1">
    <property type="nucleotide sequence ID" value="NZ_JBHRYJ010000005.1"/>
</dbReference>
<evidence type="ECO:0000256" key="6">
    <source>
        <dbReference type="ARBA" id="ARBA00023268"/>
    </source>
</evidence>
<sequence>MPVSTAPQWRDLPSPYDTAATARGIESWTEALAALEDRDLARRLKTLTLTAAARKSGARALLDCLFGNSPYLTQLALHEPATVSLLLEYGPDEAVAQALAALRAAAVTAATPGDIEAPLRRAKRQAALAVAVADIAGLWPLERITGMLSDLAALAIDSAMAVLLRAAAADGDLVLADPADPCRGSGFVALGMGKLGARELNYSSDVDLIMLYDQDVVRYQGRKSALECFVRLTQQLVRLLSDRTEDGYVFRTDLRLRPDPGSTPVALSMAAAETYYESFGQNWERAAMIKARPVGGDIAAGAGFLQRLTPYVWRKNLDYAAIEDIHSIKRQIHAHKGHGEIAVAGHNIKLGRGGIREIEFFAQTQQLIAGGRDIRLRETATCDALRALVATGRLSQAACDELIADYRYLRRVEHRLQMIDDEQTHTLPDDPDRLAHLACFLGAADTAAFATELLAVLKRVKTQYDDLFSEAPALSSDAGSLVFTGKEDDPETLRTLSGLGFTDPPAIAAMIRGWHFGRYRAMRSERAREKLTAIMPQLLDAFARTGSPDVAIRRFDQFLSSLPAGVQLFALLQANPGVLDTLAELLAAAPQLAEALAQNAALFDSLLEYADRPAEFDAAKLAASLQRQVSAARDFQDVLDWTRRWTHELKLQVGIGLLRGTLDGAAAGAALSTVADVVLADLLGHVEAEFAAQHGRIRQAKLVLVGFGRLGSRELTLESDLDLVLVFEVPAKAGESDGERPLTPGLYFTRLCQRFINAMTAMTGEGRLYEVDMRLRPSGNAGPMAVGFDGFAGYQRNEAWTWEHMALTRARVICGPPALAKKVDRLRTEILTRDRDGKKLLADVASMRKRMADHTRASGPWDLKQQRGGLVDLEFIVQYLLLRHGAAAPQILHSNPVAALAAIGAAGLLDADAVATLTAAAQLYATLLAASRLAGREEAGDPAHWPPALAKRLPELAGCADMDALTARLAATQQAVLALFDTLVETPAAPYLALADSLATRGPATGQDHEQD</sequence>
<dbReference type="EC" id="2.7.7.89" evidence="7"/>
<dbReference type="Gene3D" id="1.20.120.1510">
    <property type="match status" value="1"/>
</dbReference>
<feature type="domain" description="PII-uridylyltransferase/Glutamine-synthetase adenylyltransferase" evidence="9">
    <location>
        <begin position="848"/>
        <end position="983"/>
    </location>
</feature>
<dbReference type="GO" id="GO:0047388">
    <property type="term" value="F:[glutamine synthetase]-adenylyl-L-tyrosine phosphorylase activity"/>
    <property type="evidence" value="ECO:0007669"/>
    <property type="project" value="UniProtKB-EC"/>
</dbReference>
<evidence type="ECO:0000313" key="11">
    <source>
        <dbReference type="Proteomes" id="UP001595711"/>
    </source>
</evidence>
<dbReference type="InterPro" id="IPR013546">
    <property type="entry name" value="PII_UdlTrfase/GS_AdlTrfase"/>
</dbReference>
<feature type="domain" description="PII-uridylyltransferase/Glutamine-synthetase adenylyltransferase" evidence="9">
    <location>
        <begin position="328"/>
        <end position="468"/>
    </location>
</feature>
<dbReference type="NCBIfam" id="NF010706">
    <property type="entry name" value="PRK14108.1"/>
    <property type="match status" value="1"/>
</dbReference>
<dbReference type="PANTHER" id="PTHR30621:SF0">
    <property type="entry name" value="BIFUNCTIONAL GLUTAMINE SYNTHETASE ADENYLYLTRANSFERASE_ADENYLYL-REMOVING ENZYME"/>
    <property type="match status" value="1"/>
</dbReference>
<dbReference type="InterPro" id="IPR043519">
    <property type="entry name" value="NT_sf"/>
</dbReference>
<name>A0ABV7VJT9_9PROT</name>
<evidence type="ECO:0000313" key="10">
    <source>
        <dbReference type="EMBL" id="MFC3677679.1"/>
    </source>
</evidence>
<organism evidence="10 11">
    <name type="scientific">Ferrovibrio xuzhouensis</name>
    <dbReference type="NCBI Taxonomy" id="1576914"/>
    <lineage>
        <taxon>Bacteria</taxon>
        <taxon>Pseudomonadati</taxon>
        <taxon>Pseudomonadota</taxon>
        <taxon>Alphaproteobacteria</taxon>
        <taxon>Rhodospirillales</taxon>
        <taxon>Rhodospirillaceae</taxon>
        <taxon>Ferrovibrio</taxon>
    </lineage>
</organism>
<dbReference type="CDD" id="cd05401">
    <property type="entry name" value="NT_GlnE_GlnD_like"/>
    <property type="match status" value="2"/>
</dbReference>
<comment type="similarity">
    <text evidence="7">Belongs to the GlnE family.</text>
</comment>
<gene>
    <name evidence="7" type="primary">glnE</name>
    <name evidence="10" type="ORF">ACFOOQ_19155</name>
</gene>
<feature type="domain" description="Glutamate-ammonia ligase adenylyltransferase repeated" evidence="8">
    <location>
        <begin position="64"/>
        <end position="306"/>
    </location>
</feature>
<dbReference type="InterPro" id="IPR005190">
    <property type="entry name" value="GlnE_rpt_dom"/>
</dbReference>
<proteinExistence type="inferred from homology"/>